<evidence type="ECO:0000313" key="1">
    <source>
        <dbReference type="EMBL" id="EMR81061.1"/>
    </source>
</evidence>
<dbReference type="OrthoDB" id="3514426at2759"/>
<proteinExistence type="predicted"/>
<evidence type="ECO:0000313" key="2">
    <source>
        <dbReference type="Proteomes" id="UP000012045"/>
    </source>
</evidence>
<reference evidence="2" key="1">
    <citation type="journal article" date="2013" name="Genome Announc.">
        <title>Draft genome sequence of Botrytis cinerea BcDW1, inoculum for noble rot of grape berries.</title>
        <authorList>
            <person name="Blanco-Ulate B."/>
            <person name="Allen G."/>
            <person name="Powell A.L."/>
            <person name="Cantu D."/>
        </authorList>
    </citation>
    <scope>NUCLEOTIDE SEQUENCE [LARGE SCALE GENOMIC DNA]</scope>
    <source>
        <strain evidence="2">BcDW1</strain>
    </source>
</reference>
<gene>
    <name evidence="1" type="ORF">BcDW1_10372</name>
</gene>
<dbReference type="HOGENOM" id="CLU_1184855_0_0_1"/>
<dbReference type="AlphaFoldDB" id="M7TCA1"/>
<sequence>MNARYAKIHRSAEERFNALIGEGHTLEVLERRFQRELQLHANLRTNDAQISKGVLKLIQQARATERPRTNDFLPLNNLQLHQPGVRSRRARASLLTTSEPRLVVKLKINDGCFEPTVMRYPPTSASPHTPTGYVKWQVNKSGAPVSAVIPTVVCPETLEYKGENLDQNQLKYNELARRAGTKEIIETQINNALTQGVDKEEATRRAHSYAEAQVCIIYAGFEPREEEEEESEAE</sequence>
<protein>
    <submittedName>
        <fullName evidence="1">Uncharacterized protein</fullName>
    </submittedName>
</protein>
<dbReference type="EMBL" id="KB708089">
    <property type="protein sequence ID" value="EMR81061.1"/>
    <property type="molecule type" value="Genomic_DNA"/>
</dbReference>
<accession>M7TCA1</accession>
<dbReference type="Proteomes" id="UP000012045">
    <property type="component" value="Unassembled WGS sequence"/>
</dbReference>
<organism evidence="1 2">
    <name type="scientific">Botryotinia fuckeliana (strain BcDW1)</name>
    <name type="common">Noble rot fungus</name>
    <name type="synonym">Botrytis cinerea</name>
    <dbReference type="NCBI Taxonomy" id="1290391"/>
    <lineage>
        <taxon>Eukaryota</taxon>
        <taxon>Fungi</taxon>
        <taxon>Dikarya</taxon>
        <taxon>Ascomycota</taxon>
        <taxon>Pezizomycotina</taxon>
        <taxon>Leotiomycetes</taxon>
        <taxon>Helotiales</taxon>
        <taxon>Sclerotiniaceae</taxon>
        <taxon>Botrytis</taxon>
    </lineage>
</organism>
<name>M7TCA1_BOTF1</name>